<dbReference type="EMBL" id="CAFBNO010000013">
    <property type="protein sequence ID" value="CAB4952043.1"/>
    <property type="molecule type" value="Genomic_DNA"/>
</dbReference>
<dbReference type="Gene3D" id="2.60.40.2700">
    <property type="match status" value="1"/>
</dbReference>
<gene>
    <name evidence="1" type="ORF">UFOPK3837_00504</name>
</gene>
<protein>
    <submittedName>
        <fullName evidence="1">Unannotated protein</fullName>
    </submittedName>
</protein>
<sequence length="400" mass="40285">MNVYSPETVHTPVQIQLVANEGGAANAAVEVSPGWNHVSVDMSAAQGYDSGKTYQKLVVFPDFVNGGDVPSYAGAAAAAVNNQNYAIDDVAFNGGVTPAIGASAPVNATSKVLSFENGNVDGLLAVGGCPADGHWACAFEGAITTQADAPAGGNGGKVLQISKAGQPWAGVNLYDGTAGHIKVAGTVTMNFFSPDTVKSPAQLQLVATDNSTANAALEVSPGWNRLSFDMANARGYDAAKTYQKVVIFPDFVNSGDVPSYTGAAAIAVGGQNYAIDDVAFNGGVTPALPAAVTKPSVRVAATVAGTAKVGKSLTAGKGSYNGSTATYSYKWYRCTVVAKTAGTAAPAAAAKCSVIAGATTASHKVVTADVGKYLRVLVTARNSAGSAMSLSKSTAAKATK</sequence>
<evidence type="ECO:0000313" key="1">
    <source>
        <dbReference type="EMBL" id="CAB4952043.1"/>
    </source>
</evidence>
<organism evidence="1">
    <name type="scientific">freshwater metagenome</name>
    <dbReference type="NCBI Taxonomy" id="449393"/>
    <lineage>
        <taxon>unclassified sequences</taxon>
        <taxon>metagenomes</taxon>
        <taxon>ecological metagenomes</taxon>
    </lineage>
</organism>
<name>A0A6J7KAQ1_9ZZZZ</name>
<proteinExistence type="predicted"/>
<accession>A0A6J7KAQ1</accession>
<dbReference type="AlphaFoldDB" id="A0A6J7KAQ1"/>
<reference evidence="1" key="1">
    <citation type="submission" date="2020-05" db="EMBL/GenBank/DDBJ databases">
        <authorList>
            <person name="Chiriac C."/>
            <person name="Salcher M."/>
            <person name="Ghai R."/>
            <person name="Kavagutti S V."/>
        </authorList>
    </citation>
    <scope>NUCLEOTIDE SEQUENCE</scope>
</reference>